<organism evidence="2 3">
    <name type="scientific">Brachionus calyciflorus</name>
    <dbReference type="NCBI Taxonomy" id="104777"/>
    <lineage>
        <taxon>Eukaryota</taxon>
        <taxon>Metazoa</taxon>
        <taxon>Spiralia</taxon>
        <taxon>Gnathifera</taxon>
        <taxon>Rotifera</taxon>
        <taxon>Eurotatoria</taxon>
        <taxon>Monogononta</taxon>
        <taxon>Pseudotrocha</taxon>
        <taxon>Ploima</taxon>
        <taxon>Brachionidae</taxon>
        <taxon>Brachionus</taxon>
    </lineage>
</organism>
<dbReference type="InterPro" id="IPR019399">
    <property type="entry name" value="Parkin_co-regulated_protein"/>
</dbReference>
<name>A0A814BRA6_9BILA</name>
<dbReference type="PANTHER" id="PTHR21207">
    <property type="entry name" value="PARKIN COREGULATED GENE PROTEIN PARK2 COREGULATED"/>
    <property type="match status" value="1"/>
</dbReference>
<evidence type="ECO:0000313" key="3">
    <source>
        <dbReference type="Proteomes" id="UP000663879"/>
    </source>
</evidence>
<evidence type="ECO:0000313" key="2">
    <source>
        <dbReference type="EMBL" id="CAF0930946.1"/>
    </source>
</evidence>
<accession>A0A814BRA6</accession>
<comment type="caution">
    <text evidence="2">The sequence shown here is derived from an EMBL/GenBank/DDBJ whole genome shotgun (WGS) entry which is preliminary data.</text>
</comment>
<feature type="compositionally biased region" description="Low complexity" evidence="1">
    <location>
        <begin position="1"/>
        <end position="26"/>
    </location>
</feature>
<proteinExistence type="predicted"/>
<sequence length="220" mass="24285">MSFSKAGLSKPNSSSLSGTSSTASTNKTVKPSDKLNPKTVDLFNTREIQRTAFGTIYSNGGIPCRLVHGSIKNRLMWNTPPEQVPFDPILVTLAEGLKETQFPFNFVAQEGFKDLLETRNSSEKAIEVLPKIVIPIKNAITTNNDEIFIAGLNALVQLSDAVGPHLNTHLKIYLSILCRRLTQKQFKDQVTEALNKFEQNGGKEVVPIIKTKIPTYNSVI</sequence>
<reference evidence="2" key="1">
    <citation type="submission" date="2021-02" db="EMBL/GenBank/DDBJ databases">
        <authorList>
            <person name="Nowell W R."/>
        </authorList>
    </citation>
    <scope>NUCLEOTIDE SEQUENCE</scope>
    <source>
        <strain evidence="2">Ploen Becks lab</strain>
    </source>
</reference>
<dbReference type="OrthoDB" id="10258089at2759"/>
<dbReference type="Gene3D" id="1.25.10.10">
    <property type="entry name" value="Leucine-rich Repeat Variant"/>
    <property type="match status" value="1"/>
</dbReference>
<keyword evidence="3" id="KW-1185">Reference proteome</keyword>
<dbReference type="AlphaFoldDB" id="A0A814BRA6"/>
<protein>
    <recommendedName>
        <fullName evidence="4">PACRG</fullName>
    </recommendedName>
</protein>
<dbReference type="InterPro" id="IPR011989">
    <property type="entry name" value="ARM-like"/>
</dbReference>
<dbReference type="Proteomes" id="UP000663879">
    <property type="component" value="Unassembled WGS sequence"/>
</dbReference>
<dbReference type="PANTHER" id="PTHR21207:SF1">
    <property type="entry name" value="PACRG-LIKE PROTEIN"/>
    <property type="match status" value="1"/>
</dbReference>
<evidence type="ECO:0000256" key="1">
    <source>
        <dbReference type="SAM" id="MobiDB-lite"/>
    </source>
</evidence>
<feature type="region of interest" description="Disordered" evidence="1">
    <location>
        <begin position="1"/>
        <end position="36"/>
    </location>
</feature>
<dbReference type="InterPro" id="IPR016024">
    <property type="entry name" value="ARM-type_fold"/>
</dbReference>
<evidence type="ECO:0008006" key="4">
    <source>
        <dbReference type="Google" id="ProtNLM"/>
    </source>
</evidence>
<gene>
    <name evidence="2" type="ORF">OXX778_LOCUS12903</name>
</gene>
<dbReference type="EMBL" id="CAJNOC010002403">
    <property type="protein sequence ID" value="CAF0930946.1"/>
    <property type="molecule type" value="Genomic_DNA"/>
</dbReference>
<dbReference type="Pfam" id="PF10274">
    <property type="entry name" value="ParcG"/>
    <property type="match status" value="1"/>
</dbReference>
<dbReference type="SUPFAM" id="SSF48371">
    <property type="entry name" value="ARM repeat"/>
    <property type="match status" value="1"/>
</dbReference>